<dbReference type="EMBL" id="BAAAKJ010000224">
    <property type="protein sequence ID" value="GAA1400309.1"/>
    <property type="molecule type" value="Genomic_DNA"/>
</dbReference>
<organism evidence="1 2">
    <name type="scientific">Kitasatospora putterlickiae</name>
    <dbReference type="NCBI Taxonomy" id="221725"/>
    <lineage>
        <taxon>Bacteria</taxon>
        <taxon>Bacillati</taxon>
        <taxon>Actinomycetota</taxon>
        <taxon>Actinomycetes</taxon>
        <taxon>Kitasatosporales</taxon>
        <taxon>Streptomycetaceae</taxon>
        <taxon>Kitasatospora</taxon>
    </lineage>
</organism>
<evidence type="ECO:0000313" key="1">
    <source>
        <dbReference type="EMBL" id="GAA1400309.1"/>
    </source>
</evidence>
<proteinExistence type="predicted"/>
<keyword evidence="2" id="KW-1185">Reference proteome</keyword>
<sequence>MDLTEELRRRTEAAATPRLAARPGTLLRRTVIRHTWDEARLLPTPDPATTLLLTPVADYLLGPADRTAALAALHHWDAAQ</sequence>
<reference evidence="1 2" key="1">
    <citation type="journal article" date="2019" name="Int. J. Syst. Evol. Microbiol.">
        <title>The Global Catalogue of Microorganisms (GCM) 10K type strain sequencing project: providing services to taxonomists for standard genome sequencing and annotation.</title>
        <authorList>
            <consortium name="The Broad Institute Genomics Platform"/>
            <consortium name="The Broad Institute Genome Sequencing Center for Infectious Disease"/>
            <person name="Wu L."/>
            <person name="Ma J."/>
        </authorList>
    </citation>
    <scope>NUCLEOTIDE SEQUENCE [LARGE SCALE GENOMIC DNA]</scope>
    <source>
        <strain evidence="1 2">JCM 12393</strain>
    </source>
</reference>
<evidence type="ECO:0000313" key="2">
    <source>
        <dbReference type="Proteomes" id="UP001499863"/>
    </source>
</evidence>
<comment type="caution">
    <text evidence="1">The sequence shown here is derived from an EMBL/GenBank/DDBJ whole genome shotgun (WGS) entry which is preliminary data.</text>
</comment>
<gene>
    <name evidence="1" type="ORF">GCM10009639_41180</name>
</gene>
<dbReference type="Proteomes" id="UP001499863">
    <property type="component" value="Unassembled WGS sequence"/>
</dbReference>
<protein>
    <submittedName>
        <fullName evidence="1">Uncharacterized protein</fullName>
    </submittedName>
</protein>
<name>A0ABN1Y7S9_9ACTN</name>
<accession>A0ABN1Y7S9</accession>